<name>A0A7G6U890_9BRAD</name>
<dbReference type="AlphaFoldDB" id="A0A7G6U890"/>
<dbReference type="EMBL" id="CP050292">
    <property type="protein sequence ID" value="QND75222.1"/>
    <property type="molecule type" value="Genomic_DNA"/>
</dbReference>
<evidence type="ECO:0000313" key="1">
    <source>
        <dbReference type="EMBL" id="QND75222.1"/>
    </source>
</evidence>
<evidence type="ECO:0000313" key="2">
    <source>
        <dbReference type="Proteomes" id="UP000515291"/>
    </source>
</evidence>
<proteinExistence type="predicted"/>
<reference evidence="2" key="1">
    <citation type="journal article" date="2020" name="Mol. Plant Microbe">
        <title>Rhizobial microsymbionts of the narrowly endemic Oxytropis species growing in Kamchatka are characterized by significant genetic diversity and possess a set of genes that are associated with T3SS and T6SS secretion systems and can affect the development of symbiosis.</title>
        <authorList>
            <person name="Safronova V."/>
            <person name="Guro P."/>
            <person name="Sazanova A."/>
            <person name="Kuznetsova I."/>
            <person name="Belimov A."/>
            <person name="Yakubov V."/>
            <person name="Chirak E."/>
            <person name="Afonin A."/>
            <person name="Gogolev Y."/>
            <person name="Andronov E."/>
            <person name="Tikhonovich I."/>
        </authorList>
    </citation>
    <scope>NUCLEOTIDE SEQUENCE [LARGE SCALE GENOMIC DNA]</scope>
    <source>
        <strain evidence="2">581</strain>
    </source>
</reference>
<sequence length="116" mass="13402">MHRKPWTPSIVPNVGDQNVYLVLDCFDRSGCAWREADVEATDLETVISDLMSGQYNDPQRIIAFNTFEHWADDVSDDVAREIRCRADLRHEDLSSSIEDFVIRHAGRERQLNLRLA</sequence>
<organism evidence="1 2">
    <name type="scientific">Tardiphaga robiniae</name>
    <dbReference type="NCBI Taxonomy" id="943830"/>
    <lineage>
        <taxon>Bacteria</taxon>
        <taxon>Pseudomonadati</taxon>
        <taxon>Pseudomonadota</taxon>
        <taxon>Alphaproteobacteria</taxon>
        <taxon>Hyphomicrobiales</taxon>
        <taxon>Nitrobacteraceae</taxon>
        <taxon>Tardiphaga</taxon>
    </lineage>
</organism>
<dbReference type="KEGG" id="trb:HB776_00105"/>
<dbReference type="Proteomes" id="UP000515291">
    <property type="component" value="Chromosome"/>
</dbReference>
<protein>
    <submittedName>
        <fullName evidence="1">Uncharacterized protein</fullName>
    </submittedName>
</protein>
<gene>
    <name evidence="1" type="ORF">HB776_00105</name>
</gene>
<accession>A0A7G6U890</accession>